<comment type="similarity">
    <text evidence="2">Belongs to the flavin-dependent halogenase family. Bacterial tryptophan halogenase subfamily.</text>
</comment>
<dbReference type="Gene3D" id="3.50.50.60">
    <property type="entry name" value="FAD/NAD(P)-binding domain"/>
    <property type="match status" value="1"/>
</dbReference>
<evidence type="ECO:0000313" key="4">
    <source>
        <dbReference type="Proteomes" id="UP000248272"/>
    </source>
</evidence>
<dbReference type="PANTHER" id="PTHR43747:SF5">
    <property type="entry name" value="FAD-BINDING DOMAIN-CONTAINING PROTEIN"/>
    <property type="match status" value="1"/>
</dbReference>
<dbReference type="AlphaFoldDB" id="A0A2Z6UQD8"/>
<dbReference type="EMBL" id="BDSG01000026">
    <property type="protein sequence ID" value="GBL09891.1"/>
    <property type="molecule type" value="Genomic_DNA"/>
</dbReference>
<gene>
    <name evidence="3" type="ORF">MSj_01371</name>
</gene>
<sequence>MKNMSNRPYDVIIMGSGLAGLCQARHLMLKIPNIRIAMIDPRPENRTEKDLKLGESTVEVATLFFGKDLGLYEYLIENHPPKYGLNFHWPKRNDQTKTIDDYFHIWANRQPDLASTQLNRPKFERDLLKMNREMGADFYNGRVVDIDLTPNDQLHTVKVKLPNESIELQGKHLVDAAGRRFLIGKKTNNISFDSKDLYGVNTGSAWVRVQNVDRTIFHSGYDPTGASCSHYYATNHWFGKGHWLWMIPTDIDTMELSIGVIHHHDYISSESLNSKEKFYEFLKANHNILYQLVTSAENIDFHYWPRLAHTSKTLYSPDNWYVIGDSACIFDAFYSLGSTMIVSAIDSITEIIRAKLAGEVNAAEKCQAYNQFNLTLINSINLFMHNHSRHLGDASIMSWRIYFENMIWFGILIPIFVGKWHLDLEFIPQFVQTFQTTLRSLVYEIHDQFDQLVDEKKNIGLMDCYRSDQLIWNYHTPKRYTHALENAQYEPKQTSVFTSMKKTFFYLTIWYLKLQWKSGGLSQVCHPRSLGTMAKLLTTSIYIGLGDIIYSLTGNHGSESQLIAEMREAFQEYQYGDTLQPWIVEGVDTKSLEMEAEKVPLQV</sequence>
<evidence type="ECO:0000256" key="1">
    <source>
        <dbReference type="ARBA" id="ARBA00023002"/>
    </source>
</evidence>
<dbReference type="RefSeq" id="WP_110578582.1">
    <property type="nucleotide sequence ID" value="NZ_BDSG01000026.1"/>
</dbReference>
<dbReference type="SUPFAM" id="SSF51905">
    <property type="entry name" value="FAD/NAD(P)-binding domain"/>
    <property type="match status" value="1"/>
</dbReference>
<organism evidence="3 4">
    <name type="scientific">Microcystis aeruginosa Sj</name>
    <dbReference type="NCBI Taxonomy" id="1979544"/>
    <lineage>
        <taxon>Bacteria</taxon>
        <taxon>Bacillati</taxon>
        <taxon>Cyanobacteriota</taxon>
        <taxon>Cyanophyceae</taxon>
        <taxon>Oscillatoriophycideae</taxon>
        <taxon>Chroococcales</taxon>
        <taxon>Microcystaceae</taxon>
        <taxon>Microcystis</taxon>
    </lineage>
</organism>
<dbReference type="Proteomes" id="UP000248272">
    <property type="component" value="Unassembled WGS sequence"/>
</dbReference>
<dbReference type="GO" id="GO:0016491">
    <property type="term" value="F:oxidoreductase activity"/>
    <property type="evidence" value="ECO:0007669"/>
    <property type="project" value="UniProtKB-KW"/>
</dbReference>
<evidence type="ECO:0000256" key="2">
    <source>
        <dbReference type="ARBA" id="ARBA00038396"/>
    </source>
</evidence>
<dbReference type="InterPro" id="IPR050816">
    <property type="entry name" value="Flavin-dep_Halogenase_NPB"/>
</dbReference>
<dbReference type="InterPro" id="IPR036188">
    <property type="entry name" value="FAD/NAD-bd_sf"/>
</dbReference>
<protein>
    <recommendedName>
        <fullName evidence="5">Tryptophan halogenase</fullName>
    </recommendedName>
</protein>
<evidence type="ECO:0008006" key="5">
    <source>
        <dbReference type="Google" id="ProtNLM"/>
    </source>
</evidence>
<keyword evidence="1" id="KW-0560">Oxidoreductase</keyword>
<accession>A0A2Z6UQD8</accession>
<comment type="caution">
    <text evidence="3">The sequence shown here is derived from an EMBL/GenBank/DDBJ whole genome shotgun (WGS) entry which is preliminary data.</text>
</comment>
<dbReference type="PANTHER" id="PTHR43747">
    <property type="entry name" value="FAD-BINDING PROTEIN"/>
    <property type="match status" value="1"/>
</dbReference>
<reference evidence="3 4" key="1">
    <citation type="journal article" date="2018" name="Front. Microbiol.">
        <title>Adaptation of the Freshwater Bloom-Forming Cyanobacterium Microcystis aeruginosa to Brackish Water Is Driven by Recent Horizontal Transfer of Sucrose Genes.</title>
        <authorList>
            <person name="Tanabe Y."/>
            <person name="Hodoki Y."/>
            <person name="Sano T."/>
            <person name="Tada K."/>
            <person name="Watanabe M.M."/>
        </authorList>
    </citation>
    <scope>NUCLEOTIDE SEQUENCE [LARGE SCALE GENOMIC DNA]</scope>
    <source>
        <strain evidence="3 4">Sj</strain>
    </source>
</reference>
<evidence type="ECO:0000313" key="3">
    <source>
        <dbReference type="EMBL" id="GBL09891.1"/>
    </source>
</evidence>
<proteinExistence type="inferred from homology"/>
<name>A0A2Z6UQD8_MICAE</name>